<feature type="repeat" description="ANK" evidence="3">
    <location>
        <begin position="138"/>
        <end position="170"/>
    </location>
</feature>
<gene>
    <name evidence="5" type="ORF">TBRA_LOCUS14353</name>
</gene>
<dbReference type="SMART" id="SM00248">
    <property type="entry name" value="ANK"/>
    <property type="match status" value="3"/>
</dbReference>
<dbReference type="Proteomes" id="UP000479190">
    <property type="component" value="Unassembled WGS sequence"/>
</dbReference>
<feature type="repeat" description="ANK" evidence="3">
    <location>
        <begin position="172"/>
        <end position="204"/>
    </location>
</feature>
<dbReference type="SUPFAM" id="SSF48403">
    <property type="entry name" value="Ankyrin repeat"/>
    <property type="match status" value="1"/>
</dbReference>
<reference evidence="5 6" key="1">
    <citation type="submission" date="2020-02" db="EMBL/GenBank/DDBJ databases">
        <authorList>
            <person name="Ferguson B K."/>
        </authorList>
    </citation>
    <scope>NUCLEOTIDE SEQUENCE [LARGE SCALE GENOMIC DNA]</scope>
</reference>
<feature type="repeat" description="ANK" evidence="3">
    <location>
        <begin position="250"/>
        <end position="282"/>
    </location>
</feature>
<keyword evidence="1" id="KW-0677">Repeat</keyword>
<keyword evidence="6" id="KW-1185">Reference proteome</keyword>
<dbReference type="GO" id="GO:0010468">
    <property type="term" value="P:regulation of gene expression"/>
    <property type="evidence" value="ECO:0007669"/>
    <property type="project" value="TreeGrafter"/>
</dbReference>
<evidence type="ECO:0000313" key="6">
    <source>
        <dbReference type="Proteomes" id="UP000479190"/>
    </source>
</evidence>
<organism evidence="5 6">
    <name type="scientific">Trichogramma brassicae</name>
    <dbReference type="NCBI Taxonomy" id="86971"/>
    <lineage>
        <taxon>Eukaryota</taxon>
        <taxon>Metazoa</taxon>
        <taxon>Ecdysozoa</taxon>
        <taxon>Arthropoda</taxon>
        <taxon>Hexapoda</taxon>
        <taxon>Insecta</taxon>
        <taxon>Pterygota</taxon>
        <taxon>Neoptera</taxon>
        <taxon>Endopterygota</taxon>
        <taxon>Hymenoptera</taxon>
        <taxon>Apocrita</taxon>
        <taxon>Proctotrupomorpha</taxon>
        <taxon>Chalcidoidea</taxon>
        <taxon>Trichogrammatidae</taxon>
        <taxon>Trichogramma</taxon>
    </lineage>
</organism>
<dbReference type="AlphaFoldDB" id="A0A6H5IZJ9"/>
<dbReference type="Gene3D" id="1.25.40.20">
    <property type="entry name" value="Ankyrin repeat-containing domain"/>
    <property type="match status" value="1"/>
</dbReference>
<dbReference type="PROSITE" id="PS50297">
    <property type="entry name" value="ANK_REP_REGION"/>
    <property type="match status" value="1"/>
</dbReference>
<evidence type="ECO:0000256" key="4">
    <source>
        <dbReference type="SAM" id="MobiDB-lite"/>
    </source>
</evidence>
<feature type="compositionally biased region" description="Low complexity" evidence="4">
    <location>
        <begin position="648"/>
        <end position="662"/>
    </location>
</feature>
<feature type="region of interest" description="Disordered" evidence="4">
    <location>
        <begin position="648"/>
        <end position="674"/>
    </location>
</feature>
<protein>
    <submittedName>
        <fullName evidence="5">Uncharacterized protein</fullName>
    </submittedName>
</protein>
<keyword evidence="2 3" id="KW-0040">ANK repeat</keyword>
<proteinExistence type="predicted"/>
<evidence type="ECO:0000256" key="3">
    <source>
        <dbReference type="PROSITE-ProRule" id="PRU00023"/>
    </source>
</evidence>
<dbReference type="InterPro" id="IPR002110">
    <property type="entry name" value="Ankyrin_rpt"/>
</dbReference>
<dbReference type="OrthoDB" id="7791519at2759"/>
<dbReference type="InterPro" id="IPR036770">
    <property type="entry name" value="Ankyrin_rpt-contain_sf"/>
</dbReference>
<feature type="compositionally biased region" description="Basic and acidic residues" evidence="4">
    <location>
        <begin position="511"/>
        <end position="521"/>
    </location>
</feature>
<dbReference type="EMBL" id="CADCXV010001216">
    <property type="protein sequence ID" value="CAB0042749.1"/>
    <property type="molecule type" value="Genomic_DNA"/>
</dbReference>
<dbReference type="GO" id="GO:0005634">
    <property type="term" value="C:nucleus"/>
    <property type="evidence" value="ECO:0007669"/>
    <property type="project" value="TreeGrafter"/>
</dbReference>
<dbReference type="PROSITE" id="PS50088">
    <property type="entry name" value="ANK_REPEAT"/>
    <property type="match status" value="3"/>
</dbReference>
<sequence length="746" mass="83654">MEQLGKVCLKRLKRLREKANWKIKKERQELFNQLHDLIYNWTGKLPNLWDIFRPEEMDWILAQAVKNYNKPNSKLSGESIMKFVIGAGYKDRPEIDDDGKPLLRRTTAVHYAAEKYDRCILDLFEIYDRFDVNYVDNDGLSHFHVACMYNCRDVVKKFLEFGQDPNSRVQQTGDSPLHLALSREYIEVVELLLENGADPNSANKKGMTALHIISDQCYLYEYIYNELAEAFFKIIEGQRRTIQLEARDNLGRTPLELAVATLTPELVTTLLDRDLNFTTRSRQANVIQILVHQRLEDNLAEVDRQPTAYQLPESLECPSPEKSSRHGLAQVLLASPPNFIVVGQQLPKPIRLGASRFRQIDVFRVGESSRRLFSRRQMDEVVERQARARTTYLGASRLDLELGVILEKFLDVARLLKHLAAADQSHDGRGVASLQLVSLFLELLDAGQGAGLQAQDDSRPTGPVARLRNLAKCLSVERRIATNQRPYPRAQRLRWAGDAPRPTAAVSGPTDLERRPAPADRFRRRPRRTSPPTQRRLCVSPANDVQSSRSFDVAQIRIGAPCLSSSSISRRSSLSMAQCNARVARIVSGIHSDGPIDVGTAQTSNIRRAKTSGVVPRSTSTSFGSAPYLSSRSTSSLFSSLKARCSRGSFPSRPGPSGCSSRNLWTTSSKPNHRATCRESAAGNASAPIKNSVSIVGKIFSTLSRTDANHKLFYIRRLTPSISGARQLVVVRSRDKFRSLVGSHPK</sequence>
<name>A0A6H5IZJ9_9HYME</name>
<evidence type="ECO:0000256" key="2">
    <source>
        <dbReference type="ARBA" id="ARBA00023043"/>
    </source>
</evidence>
<dbReference type="PANTHER" id="PTHR24124:SF14">
    <property type="entry name" value="CHROMOSOME UNDETERMINED SCAFFOLD_25, WHOLE GENOME SHOTGUN SEQUENCE"/>
    <property type="match status" value="1"/>
</dbReference>
<evidence type="ECO:0000256" key="1">
    <source>
        <dbReference type="ARBA" id="ARBA00022737"/>
    </source>
</evidence>
<dbReference type="Pfam" id="PF12796">
    <property type="entry name" value="Ank_2"/>
    <property type="match status" value="1"/>
</dbReference>
<accession>A0A6H5IZJ9</accession>
<feature type="region of interest" description="Disordered" evidence="4">
    <location>
        <begin position="494"/>
        <end position="542"/>
    </location>
</feature>
<evidence type="ECO:0000313" key="5">
    <source>
        <dbReference type="EMBL" id="CAB0042749.1"/>
    </source>
</evidence>
<dbReference type="PANTHER" id="PTHR24124">
    <property type="entry name" value="ANKYRIN REPEAT FAMILY A"/>
    <property type="match status" value="1"/>
</dbReference>